<organism evidence="3 4">
    <name type="scientific">Dactylosporangium darangshiense</name>
    <dbReference type="NCBI Taxonomy" id="579108"/>
    <lineage>
        <taxon>Bacteria</taxon>
        <taxon>Bacillati</taxon>
        <taxon>Actinomycetota</taxon>
        <taxon>Actinomycetes</taxon>
        <taxon>Micromonosporales</taxon>
        <taxon>Micromonosporaceae</taxon>
        <taxon>Dactylosporangium</taxon>
    </lineage>
</organism>
<keyword evidence="1" id="KW-0812">Transmembrane</keyword>
<feature type="transmembrane region" description="Helical" evidence="1">
    <location>
        <begin position="227"/>
        <end position="246"/>
    </location>
</feature>
<evidence type="ECO:0000313" key="4">
    <source>
        <dbReference type="Proteomes" id="UP001500620"/>
    </source>
</evidence>
<feature type="domain" description="CAAX prenyl protease 2/Lysostaphin resistance protein A-like" evidence="2">
    <location>
        <begin position="149"/>
        <end position="235"/>
    </location>
</feature>
<dbReference type="Proteomes" id="UP001500620">
    <property type="component" value="Unassembled WGS sequence"/>
</dbReference>
<keyword evidence="1" id="KW-1133">Transmembrane helix</keyword>
<sequence>MTTATLIRYRGAAQPIQRLGWPTVLAMHLLPAAATFAAAFALEPLMRAWHLPPQFALTLAFAFVLTPIEAGLLLRAAGWSWRRVPEVLAFKRKLPIRLYLMILPCVTAIAIGMVVLLAPLEERILDIYPSSWLLPPDSDAFPATTMVATLLVTLLVDGLVNPAVEELYFRAYLLPRLPVRGIAAVVTSAGLFAAQHYWQPEKFVFVFVAQLLLIAIMLRLRSVRISIAVHCLTNSLAILLSLAAVLA</sequence>
<dbReference type="Pfam" id="PF02517">
    <property type="entry name" value="Rce1-like"/>
    <property type="match status" value="1"/>
</dbReference>
<feature type="transmembrane region" description="Helical" evidence="1">
    <location>
        <begin position="204"/>
        <end position="220"/>
    </location>
</feature>
<dbReference type="InterPro" id="IPR003675">
    <property type="entry name" value="Rce1/LyrA-like_dom"/>
</dbReference>
<evidence type="ECO:0000259" key="2">
    <source>
        <dbReference type="Pfam" id="PF02517"/>
    </source>
</evidence>
<gene>
    <name evidence="3" type="ORF">GCM10022255_030750</name>
</gene>
<reference evidence="4" key="1">
    <citation type="journal article" date="2019" name="Int. J. Syst. Evol. Microbiol.">
        <title>The Global Catalogue of Microorganisms (GCM) 10K type strain sequencing project: providing services to taxonomists for standard genome sequencing and annotation.</title>
        <authorList>
            <consortium name="The Broad Institute Genomics Platform"/>
            <consortium name="The Broad Institute Genome Sequencing Center for Infectious Disease"/>
            <person name="Wu L."/>
            <person name="Ma J."/>
        </authorList>
    </citation>
    <scope>NUCLEOTIDE SEQUENCE [LARGE SCALE GENOMIC DNA]</scope>
    <source>
        <strain evidence="4">JCM 17441</strain>
    </source>
</reference>
<evidence type="ECO:0000313" key="3">
    <source>
        <dbReference type="EMBL" id="GAA4248893.1"/>
    </source>
</evidence>
<accession>A0ABP8D7I5</accession>
<feature type="transmembrane region" description="Helical" evidence="1">
    <location>
        <begin position="181"/>
        <end position="198"/>
    </location>
</feature>
<dbReference type="EMBL" id="BAABAT010000006">
    <property type="protein sequence ID" value="GAA4248893.1"/>
    <property type="molecule type" value="Genomic_DNA"/>
</dbReference>
<name>A0ABP8D7I5_9ACTN</name>
<proteinExistence type="predicted"/>
<dbReference type="RefSeq" id="WP_345126676.1">
    <property type="nucleotide sequence ID" value="NZ_BAABAT010000006.1"/>
</dbReference>
<feature type="transmembrane region" description="Helical" evidence="1">
    <location>
        <begin position="98"/>
        <end position="120"/>
    </location>
</feature>
<feature type="transmembrane region" description="Helical" evidence="1">
    <location>
        <begin position="21"/>
        <end position="42"/>
    </location>
</feature>
<evidence type="ECO:0000256" key="1">
    <source>
        <dbReference type="SAM" id="Phobius"/>
    </source>
</evidence>
<feature type="transmembrane region" description="Helical" evidence="1">
    <location>
        <begin position="54"/>
        <end position="77"/>
    </location>
</feature>
<keyword evidence="4" id="KW-1185">Reference proteome</keyword>
<feature type="transmembrane region" description="Helical" evidence="1">
    <location>
        <begin position="140"/>
        <end position="160"/>
    </location>
</feature>
<keyword evidence="1" id="KW-0472">Membrane</keyword>
<comment type="caution">
    <text evidence="3">The sequence shown here is derived from an EMBL/GenBank/DDBJ whole genome shotgun (WGS) entry which is preliminary data.</text>
</comment>
<protein>
    <recommendedName>
        <fullName evidence="2">CAAX prenyl protease 2/Lysostaphin resistance protein A-like domain-containing protein</fullName>
    </recommendedName>
</protein>